<name>A0A8S0U648_OLEEU</name>
<comment type="caution">
    <text evidence="1">The sequence shown here is derived from an EMBL/GenBank/DDBJ whole genome shotgun (WGS) entry which is preliminary data.</text>
</comment>
<dbReference type="Proteomes" id="UP000594638">
    <property type="component" value="Unassembled WGS sequence"/>
</dbReference>
<dbReference type="AlphaFoldDB" id="A0A8S0U648"/>
<proteinExistence type="predicted"/>
<dbReference type="EMBL" id="CACTIH010007385">
    <property type="protein sequence ID" value="CAA3011947.1"/>
    <property type="molecule type" value="Genomic_DNA"/>
</dbReference>
<accession>A0A8S0U648</accession>
<dbReference type="Gramene" id="OE9A083493T1">
    <property type="protein sequence ID" value="OE9A083493C1"/>
    <property type="gene ID" value="OE9A083493"/>
</dbReference>
<evidence type="ECO:0000313" key="1">
    <source>
        <dbReference type="EMBL" id="CAA3011947.1"/>
    </source>
</evidence>
<keyword evidence="2" id="KW-1185">Reference proteome</keyword>
<feature type="non-terminal residue" evidence="1">
    <location>
        <position position="1"/>
    </location>
</feature>
<protein>
    <submittedName>
        <fullName evidence="1">Uncharacterized protein</fullName>
    </submittedName>
</protein>
<organism evidence="1 2">
    <name type="scientific">Olea europaea subsp. europaea</name>
    <dbReference type="NCBI Taxonomy" id="158383"/>
    <lineage>
        <taxon>Eukaryota</taxon>
        <taxon>Viridiplantae</taxon>
        <taxon>Streptophyta</taxon>
        <taxon>Embryophyta</taxon>
        <taxon>Tracheophyta</taxon>
        <taxon>Spermatophyta</taxon>
        <taxon>Magnoliopsida</taxon>
        <taxon>eudicotyledons</taxon>
        <taxon>Gunneridae</taxon>
        <taxon>Pentapetalae</taxon>
        <taxon>asterids</taxon>
        <taxon>lamiids</taxon>
        <taxon>Lamiales</taxon>
        <taxon>Oleaceae</taxon>
        <taxon>Oleeae</taxon>
        <taxon>Olea</taxon>
    </lineage>
</organism>
<sequence length="51" mass="5594">MVLGAIEEFADFSGGGADDRAEDEPGDRAEDEMMDCRKMGLKKMKGLGWVK</sequence>
<reference evidence="1 2" key="1">
    <citation type="submission" date="2019-12" db="EMBL/GenBank/DDBJ databases">
        <authorList>
            <person name="Alioto T."/>
            <person name="Alioto T."/>
            <person name="Gomez Garrido J."/>
        </authorList>
    </citation>
    <scope>NUCLEOTIDE SEQUENCE [LARGE SCALE GENOMIC DNA]</scope>
</reference>
<gene>
    <name evidence="1" type="ORF">OLEA9_A083493</name>
</gene>
<evidence type="ECO:0000313" key="2">
    <source>
        <dbReference type="Proteomes" id="UP000594638"/>
    </source>
</evidence>